<dbReference type="Proteomes" id="UP000515121">
    <property type="component" value="Unplaced"/>
</dbReference>
<name>A0A6P6B648_DURZI</name>
<feature type="compositionally biased region" description="Low complexity" evidence="1">
    <location>
        <begin position="1"/>
        <end position="33"/>
    </location>
</feature>
<dbReference type="GeneID" id="111315189"/>
<protein>
    <submittedName>
        <fullName evidence="3">Uncharacterized protein LOC111315189 isoform X2</fullName>
    </submittedName>
</protein>
<dbReference type="RefSeq" id="XP_022772500.1">
    <property type="nucleotide sequence ID" value="XM_022916765.1"/>
</dbReference>
<sequence>MHRSSSSSRVSNELFINSSSPSQSQSSNQQSSQTVPLNLQQLPTCNPLSHAAKKERIKGLKIACKIKSLRLFGARNFLLQNWSWRTSIPHKTTGVHNL</sequence>
<gene>
    <name evidence="3" type="primary">LOC111315189</name>
</gene>
<dbReference type="AlphaFoldDB" id="A0A6P6B648"/>
<reference evidence="3" key="1">
    <citation type="submission" date="2025-08" db="UniProtKB">
        <authorList>
            <consortium name="RefSeq"/>
        </authorList>
    </citation>
    <scope>IDENTIFICATION</scope>
    <source>
        <tissue evidence="3">Fruit stalk</tissue>
    </source>
</reference>
<evidence type="ECO:0000313" key="3">
    <source>
        <dbReference type="RefSeq" id="XP_022772500.1"/>
    </source>
</evidence>
<keyword evidence="2" id="KW-1185">Reference proteome</keyword>
<feature type="region of interest" description="Disordered" evidence="1">
    <location>
        <begin position="1"/>
        <end position="38"/>
    </location>
</feature>
<evidence type="ECO:0000313" key="2">
    <source>
        <dbReference type="Proteomes" id="UP000515121"/>
    </source>
</evidence>
<evidence type="ECO:0000256" key="1">
    <source>
        <dbReference type="SAM" id="MobiDB-lite"/>
    </source>
</evidence>
<accession>A0A6P6B648</accession>
<proteinExistence type="predicted"/>
<organism evidence="2 3">
    <name type="scientific">Durio zibethinus</name>
    <name type="common">Durian</name>
    <dbReference type="NCBI Taxonomy" id="66656"/>
    <lineage>
        <taxon>Eukaryota</taxon>
        <taxon>Viridiplantae</taxon>
        <taxon>Streptophyta</taxon>
        <taxon>Embryophyta</taxon>
        <taxon>Tracheophyta</taxon>
        <taxon>Spermatophyta</taxon>
        <taxon>Magnoliopsida</taxon>
        <taxon>eudicotyledons</taxon>
        <taxon>Gunneridae</taxon>
        <taxon>Pentapetalae</taxon>
        <taxon>rosids</taxon>
        <taxon>malvids</taxon>
        <taxon>Malvales</taxon>
        <taxon>Malvaceae</taxon>
        <taxon>Helicteroideae</taxon>
        <taxon>Durio</taxon>
    </lineage>
</organism>